<dbReference type="PROSITE" id="PS51375">
    <property type="entry name" value="PPR"/>
    <property type="match status" value="2"/>
</dbReference>
<proteinExistence type="predicted"/>
<feature type="repeat" description="PPR" evidence="2">
    <location>
        <begin position="33"/>
        <end position="67"/>
    </location>
</feature>
<organism evidence="3 4">
    <name type="scientific">Phaseolus angularis</name>
    <name type="common">Azuki bean</name>
    <name type="synonym">Vigna angularis</name>
    <dbReference type="NCBI Taxonomy" id="3914"/>
    <lineage>
        <taxon>Eukaryota</taxon>
        <taxon>Viridiplantae</taxon>
        <taxon>Streptophyta</taxon>
        <taxon>Embryophyta</taxon>
        <taxon>Tracheophyta</taxon>
        <taxon>Spermatophyta</taxon>
        <taxon>Magnoliopsida</taxon>
        <taxon>eudicotyledons</taxon>
        <taxon>Gunneridae</taxon>
        <taxon>Pentapetalae</taxon>
        <taxon>rosids</taxon>
        <taxon>fabids</taxon>
        <taxon>Fabales</taxon>
        <taxon>Fabaceae</taxon>
        <taxon>Papilionoideae</taxon>
        <taxon>50 kb inversion clade</taxon>
        <taxon>NPAAA clade</taxon>
        <taxon>indigoferoid/millettioid clade</taxon>
        <taxon>Phaseoleae</taxon>
        <taxon>Vigna</taxon>
    </lineage>
</organism>
<keyword evidence="1" id="KW-0677">Repeat</keyword>
<accession>A0A8T0K558</accession>
<evidence type="ECO:0000313" key="4">
    <source>
        <dbReference type="Proteomes" id="UP000743370"/>
    </source>
</evidence>
<reference evidence="3 4" key="1">
    <citation type="submission" date="2020-05" db="EMBL/GenBank/DDBJ databases">
        <title>Vigna angularis (adzuki bean) Var. LongXiaoDou No. 4 denovo assembly.</title>
        <authorList>
            <person name="Xiang H."/>
        </authorList>
    </citation>
    <scope>NUCLEOTIDE SEQUENCE [LARGE SCALE GENOMIC DNA]</scope>
    <source>
        <tissue evidence="3">Leaf</tissue>
    </source>
</reference>
<dbReference type="EMBL" id="JABFOF010000006">
    <property type="protein sequence ID" value="KAG2394870.1"/>
    <property type="molecule type" value="Genomic_DNA"/>
</dbReference>
<dbReference type="PANTHER" id="PTHR47926:SF359">
    <property type="entry name" value="PENTACOTRIPEPTIDE-REPEAT REGION OF PRORP DOMAIN-CONTAINING PROTEIN"/>
    <property type="match status" value="1"/>
</dbReference>
<protein>
    <submittedName>
        <fullName evidence="3">Pentatricopeptide repeat-containing protein</fullName>
    </submittedName>
</protein>
<evidence type="ECO:0000256" key="1">
    <source>
        <dbReference type="ARBA" id="ARBA00022737"/>
    </source>
</evidence>
<name>A0A8T0K558_PHAAN</name>
<dbReference type="NCBIfam" id="TIGR00756">
    <property type="entry name" value="PPR"/>
    <property type="match status" value="1"/>
</dbReference>
<dbReference type="Proteomes" id="UP000743370">
    <property type="component" value="Unassembled WGS sequence"/>
</dbReference>
<gene>
    <name evidence="3" type="ORF">HKW66_Vig0077550</name>
</gene>
<dbReference type="InterPro" id="IPR002885">
    <property type="entry name" value="PPR_rpt"/>
</dbReference>
<dbReference type="Pfam" id="PF01535">
    <property type="entry name" value="PPR"/>
    <property type="match status" value="2"/>
</dbReference>
<evidence type="ECO:0000256" key="2">
    <source>
        <dbReference type="PROSITE-ProRule" id="PRU00708"/>
    </source>
</evidence>
<dbReference type="Gene3D" id="1.25.40.10">
    <property type="entry name" value="Tetratricopeptide repeat domain"/>
    <property type="match status" value="1"/>
</dbReference>
<dbReference type="InterPro" id="IPR046960">
    <property type="entry name" value="PPR_At4g14850-like_plant"/>
</dbReference>
<feature type="repeat" description="PPR" evidence="2">
    <location>
        <begin position="136"/>
        <end position="170"/>
    </location>
</feature>
<dbReference type="GO" id="GO:0003723">
    <property type="term" value="F:RNA binding"/>
    <property type="evidence" value="ECO:0007669"/>
    <property type="project" value="InterPro"/>
</dbReference>
<dbReference type="GO" id="GO:0009451">
    <property type="term" value="P:RNA modification"/>
    <property type="evidence" value="ECO:0007669"/>
    <property type="project" value="InterPro"/>
</dbReference>
<dbReference type="PANTHER" id="PTHR47926">
    <property type="entry name" value="PENTATRICOPEPTIDE REPEAT-CONTAINING PROTEIN"/>
    <property type="match status" value="1"/>
</dbReference>
<evidence type="ECO:0000313" key="3">
    <source>
        <dbReference type="EMBL" id="KAG2394870.1"/>
    </source>
</evidence>
<dbReference type="AlphaFoldDB" id="A0A8T0K558"/>
<comment type="caution">
    <text evidence="3">The sequence shown here is derived from an EMBL/GenBank/DDBJ whole genome shotgun (WGS) entry which is preliminary data.</text>
</comment>
<dbReference type="InterPro" id="IPR011990">
    <property type="entry name" value="TPR-like_helical_dom_sf"/>
</dbReference>
<sequence length="226" mass="25321">MRVSVTVRGVVRGRGYHGRWSVESECQGKAKGNASAWNSLLRMHSTHGLPQSVLRCFASFLNSGHSPDQFTFAITLSACAKLHNVELGRAVHCCIIKRGLQSASFCHGALIHLYANSHSLTYARTLFDAAPFPHLHPVSWTSLISGYVRAGLPQQALHVFDKIRTTFFSRFFSTSRPCGTCHRLKHLHLFRKAEQCLPIVCKNGHLHPQCCGLECHDFWSCQERPL</sequence>